<dbReference type="Gene3D" id="2.100.10.50">
    <property type="match status" value="3"/>
</dbReference>
<dbReference type="PROSITE" id="PS00973">
    <property type="entry name" value="USP_2"/>
    <property type="match status" value="1"/>
</dbReference>
<dbReference type="SUPFAM" id="SSF54001">
    <property type="entry name" value="Cysteine proteinases"/>
    <property type="match status" value="1"/>
</dbReference>
<feature type="domain" description="RanBP2-type" evidence="5">
    <location>
        <begin position="1118"/>
        <end position="1148"/>
    </location>
</feature>
<sequence length="2764" mass="300300">MEAATEQLRALLGACAAVSGAAAASAESQDVDARVRAVDMSLGLRPAQLQYWDALCGAAATGDALALADDLALLLASTNVPANKLLSLLRVLLVHPAQHCAGLVRLAQKTFQGFKRTKRWDALDAVSTQLLNAIYAKILSSDTRERALRFYVEVLVGFQHSAELYEKNVPKLVKLAELFSEEAEECKELVHPLLVACAALEHCHRGYEAEAMVLRRALRTAFGSHVDRPTAAEAERLLRASAWVLPAEKLDEMLPSIEGKWVVDEFINDQHGNGGPQNAGSVLLKKTTNCFAHEVTATMVDTKQKQKLELTGYLFQQMPEMQVLLAQPEAMETSAWELEGHWRQLHDENGPATSIAPMAPISAPSWDCRACTMNNEGSATKCTTCGTERPPDVNVPTIPSTSKGSNPAPFSAVFNSDLTFMRVRWSRGEQQGVWLARKETVEKSFDLTATLATASNAMMDSTDLPSYVFSPEGNPDNTLVLERGVLSTSDRTEFTVQVWIRPECPRSGNEAQIVLANGHDFELSLTSAGHLVWQIAGGRYTVISRDSVQFGVFCHITLSYSLDRVVLLVDGSVAGEAARSNQLDEAGPSAPGVSLLTIGGSFESCDPSEKGKAPSCFYGQMLDLRIWSTLLTNLEENWSVWHALTGHEGHLTGYYPLVGDSERLLLDMSKQQNHACVYKGYQSPDAIHETSISSVGNFAPATPVDAIPVKNAFAVSLGNDFFASGQFSLSDESTDGASGLKVSSGESGAALWRRNAVSVSNGFQTTLSIASPDRATVEAQLSQKTVVFALCEASFWDLVPLLTEAAKISNTAKNEVDSPLRHDGPAMLVKVSSDVVAPGIQMYELGLYIWSKKQGNPLSRVSRVAGGPSSAPAEIQIKYELPERVVSVAIGGIGTVFEVAVDLEFALRMDSDSSVRTGLIFPVDNSSSSQQNSTWLMKWDFDSLSTNSAEQTRKSILGNVYASLRSEHSNGDDGEASSANDTIMCTRVSTDGSAISQESYGCQTCSLVHGSSICRACAVICHEGHELVALGVTTTACACHVRGNGLCRCNSAVQVSDFPMLNRPVNVSLWGCSKCTVINSVDLKQCSVCGNGAPEVNAASSASPESSCTALALVEQPKPAADWSCEACTMLNSATATKCSVCDTARPTQAEPEIVGSNQESKTDNGLTTLYYAAEDAAKQHHPMATQPTGSWICSACTMENLATDSTCHMCSTVRQIPIATTVDASEVVMALPAPKADATPASSPVSMDVDRAITDEPSVDSHASKLENVKYLDEYKRTAALAFSHLLEVRSMIDSVWETTGGKMHVAPDKSFVGEYVRGTYLEKDGKLSGLARLTEDGAWKLDGRFKKTTQSQSNACTLYWDKTASRFDGKWYRGDGSGDWKCLASPYASDFCGLAPTDPVKKPNELQPYYAGMVNMKQNLTNVCYQNSFLQTLYMTQDFRRLILSCDPQKYFAPYAENGTVNTGNVVVTIQDLFAQMTASQRPSLATHALQRCLPSEFKNGRQQDTSDFAHFLIDSLSRQLSQQEDTTDDIPSIFGGHQATILACKTCGKKSVNREYFWELLLNMIDLRYTPITSISAVSGSSMDIHTPKGYERLNTDLNKDRTGAPYVYLCVKRCPERSSIDNSMEDDSERIVPITELVVKVALNTDPKPSMPGFERVELDLNLGGGSTAGGKKQVYLFFRREPNGSPITDLQVIYGNESIPDGFKQIQVDLNQGDGSKVYLCYRCDMPITDLKIVNSGIPGYRMVDHQLNISHEDELKQYLALKVGGNEPCLTDLKLVDGNAVSTYEEQGWQSIGSPQSSAPLDDDEDPIVPAQLMIRRGHGNPIFAIDVFRAPRQVPKYNDYEVIELFPAESFTADVITQISGDWMGNEETDRGRKAVRLRSVSEPISDALLVKRALDDKGELFCVATRASSWSDSITAGSAESVVPTESSSGATSSNNTGLKVYRVSGYWKSAKVPSAQLFDVELRPAPSGVSGTSDAPITLSSQGEPARSYVINGTIGDGKGKPIAIQGVQTSRKVKIKWPISEIVVIRGDERVPEGVQVVRETCSGRSGNLLAQTASPYTLYLAVKREEAPTNGYITDVCVIYGEIDAIPEHYTCIQTTPAGHSANLNDGTSGVPVFICFRRSDSGSAASTDNTSASSKSLMDLALMWTSGAQPDTLPTGFTKIQHTPLGMEANLNQGTSGVAIHICYSKCEAKDIVKPLENALNGEYEITSSPLPAFGRFLSLSVVEELEEVRTVEGNFGIVLHAQLIGSISGMLVTSKHQQVGDKKTRTIVGAWRVESPMAGGVGAAMNDFLPSSYPFQLSLNEAGTEMDGWWSGAEGAPGSVSKPAVSVVTPSNGGVSNTATASGSTPVVIGGKWKLMKDSYVHVAFKKDYSTEWQDGHLVFSERVWRHDIESMLSRFVATRTLGGDNALTCSVCQQKTESRTHTVIFEPPEHLIITMKRMYYDWTQQKACKCLHDVRFPALLTLPSLTEEEEVAVYDSTIGDAARSRQTNQSRNYGLYGVLVHSGLTANSGHYYSFCRESDESTRQLHLEDSTLSPWIKFNDTKVERSNWKEINRLVTSTVSDTVYLLLYKKLSYEPRLSSDGDNDVGTEGVSSDDEEAMLLAKAMALSMSAAKHSQQRHAEEEETKGEADVSFNNVENEETAVLSTSPVTKALLKKVRTIQVFARAVVLLTDLDTNIFVGGERKRNVLEQLAGSYIQCTVRGRFTRTASVTSLTAVASAHAVGRNLLIKRVHIHVCLVFIDAIEGSHRREA</sequence>
<protein>
    <submittedName>
        <fullName evidence="8">Unnamed protein product</fullName>
    </submittedName>
</protein>
<dbReference type="Pfam" id="PF13385">
    <property type="entry name" value="Laminin_G_3"/>
    <property type="match status" value="1"/>
</dbReference>
<evidence type="ECO:0000313" key="8">
    <source>
        <dbReference type="EMBL" id="GMF14930.1"/>
    </source>
</evidence>
<keyword evidence="1" id="KW-0479">Metal-binding</keyword>
<comment type="caution">
    <text evidence="8">The sequence shown here is derived from an EMBL/GenBank/DDBJ whole genome shotgun (WGS) entry which is preliminary data.</text>
</comment>
<evidence type="ECO:0000313" key="9">
    <source>
        <dbReference type="Proteomes" id="UP001165083"/>
    </source>
</evidence>
<feature type="domain" description="RanBP2-type" evidence="5">
    <location>
        <begin position="1188"/>
        <end position="1217"/>
    </location>
</feature>
<dbReference type="PROSITE" id="PS51498">
    <property type="entry name" value="MABP"/>
    <property type="match status" value="2"/>
</dbReference>
<dbReference type="OrthoDB" id="2420415at2759"/>
<dbReference type="InterPro" id="IPR036443">
    <property type="entry name" value="Znf_RanBP2_sf"/>
</dbReference>
<evidence type="ECO:0000256" key="1">
    <source>
        <dbReference type="ARBA" id="ARBA00022723"/>
    </source>
</evidence>
<dbReference type="Gene3D" id="3.90.70.10">
    <property type="entry name" value="Cysteine proteinases"/>
    <property type="match status" value="2"/>
</dbReference>
<dbReference type="SUPFAM" id="SSF49899">
    <property type="entry name" value="Concanavalin A-like lectins/glucanases"/>
    <property type="match status" value="1"/>
</dbReference>
<dbReference type="PROSITE" id="PS01358">
    <property type="entry name" value="ZF_RANBP2_1"/>
    <property type="match status" value="4"/>
</dbReference>
<dbReference type="Gene3D" id="2.30.30.380">
    <property type="entry name" value="Zn-finger domain of Sec23/24"/>
    <property type="match status" value="1"/>
</dbReference>
<dbReference type="GO" id="GO:0005634">
    <property type="term" value="C:nucleus"/>
    <property type="evidence" value="ECO:0007669"/>
    <property type="project" value="TreeGrafter"/>
</dbReference>
<dbReference type="PANTHER" id="PTHR24006">
    <property type="entry name" value="UBIQUITIN CARBOXYL-TERMINAL HYDROLASE"/>
    <property type="match status" value="1"/>
</dbReference>
<dbReference type="Gene3D" id="2.60.120.200">
    <property type="match status" value="1"/>
</dbReference>
<accession>A0A9W6WIZ0</accession>
<dbReference type="GO" id="GO:0008270">
    <property type="term" value="F:zinc ion binding"/>
    <property type="evidence" value="ECO:0007669"/>
    <property type="project" value="UniProtKB-KW"/>
</dbReference>
<evidence type="ECO:0000259" key="6">
    <source>
        <dbReference type="PROSITE" id="PS50235"/>
    </source>
</evidence>
<feature type="domain" description="MABP" evidence="7">
    <location>
        <begin position="2026"/>
        <end position="2200"/>
    </location>
</feature>
<dbReference type="SUPFAM" id="SSF90209">
    <property type="entry name" value="Ran binding protein zinc finger-like"/>
    <property type="match status" value="1"/>
</dbReference>
<name>A0A9W6WIZ0_9STRA</name>
<proteinExistence type="predicted"/>
<dbReference type="PANTHER" id="PTHR24006:SF827">
    <property type="entry name" value="UBIQUITIN CARBOXYL-TERMINAL HYDROLASE 34"/>
    <property type="match status" value="1"/>
</dbReference>
<dbReference type="GO" id="GO:0005829">
    <property type="term" value="C:cytosol"/>
    <property type="evidence" value="ECO:0007669"/>
    <property type="project" value="TreeGrafter"/>
</dbReference>
<evidence type="ECO:0000259" key="5">
    <source>
        <dbReference type="PROSITE" id="PS50199"/>
    </source>
</evidence>
<dbReference type="GO" id="GO:0016579">
    <property type="term" value="P:protein deubiquitination"/>
    <property type="evidence" value="ECO:0007669"/>
    <property type="project" value="InterPro"/>
</dbReference>
<dbReference type="InterPro" id="IPR003126">
    <property type="entry name" value="Znf_UBR"/>
</dbReference>
<dbReference type="InterPro" id="IPR038765">
    <property type="entry name" value="Papain-like_cys_pep_sf"/>
</dbReference>
<dbReference type="SMART" id="SM00547">
    <property type="entry name" value="ZnF_RBZ"/>
    <property type="match status" value="4"/>
</dbReference>
<dbReference type="CDD" id="cd02257">
    <property type="entry name" value="Peptidase_C19"/>
    <property type="match status" value="1"/>
</dbReference>
<dbReference type="InterPro" id="IPR050164">
    <property type="entry name" value="Peptidase_C19"/>
</dbReference>
<keyword evidence="9" id="KW-1185">Reference proteome</keyword>
<feature type="domain" description="RanBP2-type" evidence="5">
    <location>
        <begin position="362"/>
        <end position="391"/>
    </location>
</feature>
<feature type="domain" description="MABP" evidence="7">
    <location>
        <begin position="1572"/>
        <end position="1731"/>
    </location>
</feature>
<gene>
    <name evidence="8" type="ORF">Plil01_000501200</name>
</gene>
<dbReference type="InterPro" id="IPR001876">
    <property type="entry name" value="Znf_RanBP2"/>
</dbReference>
<dbReference type="InterPro" id="IPR023341">
    <property type="entry name" value="MABP"/>
</dbReference>
<dbReference type="Gene3D" id="4.10.1060.10">
    <property type="entry name" value="Zinc finger, RanBP2-type"/>
    <property type="match status" value="2"/>
</dbReference>
<evidence type="ECO:0000256" key="4">
    <source>
        <dbReference type="PROSITE-ProRule" id="PRU00322"/>
    </source>
</evidence>
<dbReference type="GO" id="GO:0004843">
    <property type="term" value="F:cysteine-type deubiquitinase activity"/>
    <property type="evidence" value="ECO:0007669"/>
    <property type="project" value="InterPro"/>
</dbReference>
<dbReference type="CDD" id="cd19671">
    <property type="entry name" value="UBR-box_UBR4_5_6_7"/>
    <property type="match status" value="1"/>
</dbReference>
<evidence type="ECO:0000256" key="2">
    <source>
        <dbReference type="ARBA" id="ARBA00022771"/>
    </source>
</evidence>
<organism evidence="8 9">
    <name type="scientific">Phytophthora lilii</name>
    <dbReference type="NCBI Taxonomy" id="2077276"/>
    <lineage>
        <taxon>Eukaryota</taxon>
        <taxon>Sar</taxon>
        <taxon>Stramenopiles</taxon>
        <taxon>Oomycota</taxon>
        <taxon>Peronosporomycetes</taxon>
        <taxon>Peronosporales</taxon>
        <taxon>Peronosporaceae</taxon>
        <taxon>Phytophthora</taxon>
    </lineage>
</organism>
<dbReference type="SMART" id="SM00396">
    <property type="entry name" value="ZnF_UBR1"/>
    <property type="match status" value="1"/>
</dbReference>
<keyword evidence="3" id="KW-0862">Zinc</keyword>
<keyword evidence="2 4" id="KW-0863">Zinc-finger</keyword>
<dbReference type="EMBL" id="BSXW01000211">
    <property type="protein sequence ID" value="GMF14930.1"/>
    <property type="molecule type" value="Genomic_DNA"/>
</dbReference>
<dbReference type="InterPro" id="IPR028889">
    <property type="entry name" value="USP"/>
</dbReference>
<dbReference type="PROSITE" id="PS50199">
    <property type="entry name" value="ZF_RANBP2_2"/>
    <property type="match status" value="4"/>
</dbReference>
<evidence type="ECO:0000256" key="3">
    <source>
        <dbReference type="ARBA" id="ARBA00022833"/>
    </source>
</evidence>
<dbReference type="InterPro" id="IPR013320">
    <property type="entry name" value="ConA-like_dom_sf"/>
</dbReference>
<feature type="domain" description="RanBP2-type" evidence="5">
    <location>
        <begin position="1066"/>
        <end position="1095"/>
    </location>
</feature>
<dbReference type="Proteomes" id="UP001165083">
    <property type="component" value="Unassembled WGS sequence"/>
</dbReference>
<dbReference type="InterPro" id="IPR001394">
    <property type="entry name" value="Peptidase_C19_UCH"/>
</dbReference>
<feature type="domain" description="USP" evidence="6">
    <location>
        <begin position="1413"/>
        <end position="2585"/>
    </location>
</feature>
<reference evidence="8" key="1">
    <citation type="submission" date="2023-04" db="EMBL/GenBank/DDBJ databases">
        <title>Phytophthora lilii NBRC 32176.</title>
        <authorList>
            <person name="Ichikawa N."/>
            <person name="Sato H."/>
            <person name="Tonouchi N."/>
        </authorList>
    </citation>
    <scope>NUCLEOTIDE SEQUENCE</scope>
    <source>
        <strain evidence="8">NBRC 32176</strain>
    </source>
</reference>
<dbReference type="Pfam" id="PF00641">
    <property type="entry name" value="Zn_ribbon_RanBP"/>
    <property type="match status" value="4"/>
</dbReference>
<dbReference type="PROSITE" id="PS50235">
    <property type="entry name" value="USP_3"/>
    <property type="match status" value="1"/>
</dbReference>
<dbReference type="InterPro" id="IPR018200">
    <property type="entry name" value="USP_CS"/>
</dbReference>
<dbReference type="Pfam" id="PF00443">
    <property type="entry name" value="UCH"/>
    <property type="match status" value="2"/>
</dbReference>
<evidence type="ECO:0000259" key="7">
    <source>
        <dbReference type="PROSITE" id="PS51498"/>
    </source>
</evidence>